<dbReference type="InterPro" id="IPR004437">
    <property type="entry name" value="ParB/RepB/Spo0J"/>
</dbReference>
<dbReference type="InterPro" id="IPR041468">
    <property type="entry name" value="HTH_ParB/Spo0J"/>
</dbReference>
<comment type="function">
    <text evidence="4">Involved in chromosome partition. Localize to both poles of the predivisional cell following completion of DNA replication. Binds to the DNA origin of replication.</text>
</comment>
<dbReference type="InterPro" id="IPR003115">
    <property type="entry name" value="ParB_N"/>
</dbReference>
<gene>
    <name evidence="6" type="ORF">QJV27_07065</name>
</gene>
<dbReference type="InterPro" id="IPR050336">
    <property type="entry name" value="Chromosome_partition/occlusion"/>
</dbReference>
<dbReference type="Pfam" id="PF23552">
    <property type="entry name" value="ParB_C"/>
    <property type="match status" value="1"/>
</dbReference>
<dbReference type="EMBL" id="JASBAO010000001">
    <property type="protein sequence ID" value="MDI2091127.1"/>
    <property type="molecule type" value="Genomic_DNA"/>
</dbReference>
<dbReference type="InterPro" id="IPR057240">
    <property type="entry name" value="ParB_dimer_C"/>
</dbReference>
<dbReference type="Gene3D" id="1.10.10.2830">
    <property type="match status" value="1"/>
</dbReference>
<dbReference type="Proteomes" id="UP001431634">
    <property type="component" value="Unassembled WGS sequence"/>
</dbReference>
<keyword evidence="7" id="KW-1185">Reference proteome</keyword>
<feature type="domain" description="ParB-like N-terminal" evidence="5">
    <location>
        <begin position="51"/>
        <end position="143"/>
    </location>
</feature>
<protein>
    <submittedName>
        <fullName evidence="6">ParB/RepB/Spo0J family partition protein</fullName>
    </submittedName>
</protein>
<keyword evidence="3" id="KW-0238">DNA-binding</keyword>
<comment type="caution">
    <text evidence="6">The sequence shown here is derived from an EMBL/GenBank/DDBJ whole genome shotgun (WGS) entry which is preliminary data.</text>
</comment>
<dbReference type="Gene3D" id="3.90.1530.30">
    <property type="match status" value="1"/>
</dbReference>
<dbReference type="RefSeq" id="WP_281448229.1">
    <property type="nucleotide sequence ID" value="NZ_JASBAO010000001.1"/>
</dbReference>
<dbReference type="Pfam" id="PF17762">
    <property type="entry name" value="HTH_ParB"/>
    <property type="match status" value="1"/>
</dbReference>
<comment type="similarity">
    <text evidence="1">Belongs to the ParB family.</text>
</comment>
<evidence type="ECO:0000256" key="3">
    <source>
        <dbReference type="ARBA" id="ARBA00023125"/>
    </source>
</evidence>
<dbReference type="NCBIfam" id="TIGR00180">
    <property type="entry name" value="parB_part"/>
    <property type="match status" value="1"/>
</dbReference>
<name>A0ABT6Q1Z0_9PROT</name>
<dbReference type="SUPFAM" id="SSF110849">
    <property type="entry name" value="ParB/Sulfiredoxin"/>
    <property type="match status" value="1"/>
</dbReference>
<evidence type="ECO:0000313" key="6">
    <source>
        <dbReference type="EMBL" id="MDI2091127.1"/>
    </source>
</evidence>
<dbReference type="SUPFAM" id="SSF109709">
    <property type="entry name" value="KorB DNA-binding domain-like"/>
    <property type="match status" value="1"/>
</dbReference>
<dbReference type="CDD" id="cd16393">
    <property type="entry name" value="SPO0J_N"/>
    <property type="match status" value="1"/>
</dbReference>
<organism evidence="6 7">
    <name type="scientific">Commensalibacter oyaizuii</name>
    <dbReference type="NCBI Taxonomy" id="3043873"/>
    <lineage>
        <taxon>Bacteria</taxon>
        <taxon>Pseudomonadati</taxon>
        <taxon>Pseudomonadota</taxon>
        <taxon>Alphaproteobacteria</taxon>
        <taxon>Acetobacterales</taxon>
        <taxon>Acetobacteraceae</taxon>
    </lineage>
</organism>
<evidence type="ECO:0000256" key="4">
    <source>
        <dbReference type="ARBA" id="ARBA00025472"/>
    </source>
</evidence>
<dbReference type="PANTHER" id="PTHR33375">
    <property type="entry name" value="CHROMOSOME-PARTITIONING PROTEIN PARB-RELATED"/>
    <property type="match status" value="1"/>
</dbReference>
<accession>A0ABT6Q1Z0</accession>
<keyword evidence="2" id="KW-0159">Chromosome partition</keyword>
<reference evidence="6" key="1">
    <citation type="submission" date="2023-05" db="EMBL/GenBank/DDBJ databases">
        <title>Whole genome sequence of Commensalibacter sp.</title>
        <authorList>
            <person name="Charoenyingcharoen P."/>
            <person name="Yukphan P."/>
        </authorList>
    </citation>
    <scope>NUCLEOTIDE SEQUENCE</scope>
    <source>
        <strain evidence="6">TBRC 16381</strain>
    </source>
</reference>
<dbReference type="Pfam" id="PF02195">
    <property type="entry name" value="ParB_N"/>
    <property type="match status" value="1"/>
</dbReference>
<dbReference type="SMART" id="SM00470">
    <property type="entry name" value="ParB"/>
    <property type="match status" value="1"/>
</dbReference>
<evidence type="ECO:0000256" key="2">
    <source>
        <dbReference type="ARBA" id="ARBA00022829"/>
    </source>
</evidence>
<evidence type="ECO:0000256" key="1">
    <source>
        <dbReference type="ARBA" id="ARBA00006295"/>
    </source>
</evidence>
<evidence type="ECO:0000313" key="7">
    <source>
        <dbReference type="Proteomes" id="UP001431634"/>
    </source>
</evidence>
<dbReference type="InterPro" id="IPR036086">
    <property type="entry name" value="ParB/Sulfiredoxin_sf"/>
</dbReference>
<proteinExistence type="inferred from homology"/>
<sequence length="305" mass="33707">MAVKKGQDKARLGRGLAALLGGAVTEVPSVSNKTQTEEGQTAQQVSGITLLTLPIEMVEPGPFQPRQAMMPEALAELAESIKHHGILQPLLVREKPGHQGYYQIIAGERRWRAAQLATVHEVPVRVCQLSDSDAMAAALVENLQRADLNIVEEAEGFSRLLDEFELTQEELATAVGKSRPHITNTIRLLQLPPEVILCLKDGHITAGHARALLGHPDPVAAMKEVIKRGLTVRQTEEMVKRDKEKKPQKKAQVELVDPEIKLLEKDLRGKLGLNVQIQFDGKGGSVRIYYKSLEQFDEILNVLKK</sequence>
<evidence type="ECO:0000259" key="5">
    <source>
        <dbReference type="SMART" id="SM00470"/>
    </source>
</evidence>
<dbReference type="PANTHER" id="PTHR33375:SF1">
    <property type="entry name" value="CHROMOSOME-PARTITIONING PROTEIN PARB-RELATED"/>
    <property type="match status" value="1"/>
</dbReference>